<gene>
    <name evidence="3" type="ORF">IMSHALPRED_010150</name>
</gene>
<name>A0A8H3IZH6_9LECA</name>
<accession>A0A8H3IZH6</accession>
<feature type="coiled-coil region" evidence="1">
    <location>
        <begin position="53"/>
        <end position="125"/>
    </location>
</feature>
<evidence type="ECO:0000313" key="3">
    <source>
        <dbReference type="EMBL" id="CAF9935229.1"/>
    </source>
</evidence>
<dbReference type="AlphaFoldDB" id="A0A8H3IZH6"/>
<feature type="region of interest" description="Disordered" evidence="2">
    <location>
        <begin position="295"/>
        <end position="320"/>
    </location>
</feature>
<reference evidence="3" key="1">
    <citation type="submission" date="2021-03" db="EMBL/GenBank/DDBJ databases">
        <authorList>
            <person name="Tagirdzhanova G."/>
        </authorList>
    </citation>
    <scope>NUCLEOTIDE SEQUENCE</scope>
</reference>
<evidence type="ECO:0000256" key="2">
    <source>
        <dbReference type="SAM" id="MobiDB-lite"/>
    </source>
</evidence>
<protein>
    <submittedName>
        <fullName evidence="3">Uncharacterized protein</fullName>
    </submittedName>
</protein>
<proteinExistence type="predicted"/>
<evidence type="ECO:0000313" key="4">
    <source>
        <dbReference type="Proteomes" id="UP000664534"/>
    </source>
</evidence>
<dbReference type="OrthoDB" id="5244622at2759"/>
<sequence length="612" mass="67418">MGATFSYLGYASHQQPHPRSHEQLHHSSLVDTALILGNSDVASPSFIDLYTRLAALEKDLQISRAENTNKEAVIQYLLSSSVNNTRVKEITVKLKEQLRVLKTANDRIIKENEEIKVKLGKAENTIFAFTTSGAFNSGPQSTSTSFSNRSELPPKGELVTEDLIDLLDCSQENGSSKLVEEDTTLLDEFYEDKSDVERVLKNTTPDQSLYQSSDSEFEDSSYIVRFAASDEEIKPQEAVKMSNKVRLPYGSSDSVTLLPELGADFVAVSESGHSSSDEAIALVAKTVQISASLNTHEQAGPSIPPSTKLENSPEKVDTSTIEPRWSISKTFNSRKECESAASVNRRHGSPDEIAYPDVFRYGIRFNPLDTERDVYRTIIISNISLDIGLGALLNFVRGGPILDAKLLDTVKITGTKSALITFLHEHAAMAFEDHANKNPVMIGGVPAQIKMVSTPTYPMRIPLRRAIFDHHQTRCLEVRNFPGQISAQRLRYDLAICKEMSSDRITHMRKGPDGISLEFSSVNDAGHAFGILSGYRTYQCCTPYFVPDPCAQPLETLNGQQMACLAEAGMVIKDATAPDPEPAAVEQSGRLSKLEWDSPPAVCRGRGFATEF</sequence>
<dbReference type="EMBL" id="CAJPDT010000082">
    <property type="protein sequence ID" value="CAF9935229.1"/>
    <property type="molecule type" value="Genomic_DNA"/>
</dbReference>
<organism evidence="3 4">
    <name type="scientific">Imshaugia aleurites</name>
    <dbReference type="NCBI Taxonomy" id="172621"/>
    <lineage>
        <taxon>Eukaryota</taxon>
        <taxon>Fungi</taxon>
        <taxon>Dikarya</taxon>
        <taxon>Ascomycota</taxon>
        <taxon>Pezizomycotina</taxon>
        <taxon>Lecanoromycetes</taxon>
        <taxon>OSLEUM clade</taxon>
        <taxon>Lecanoromycetidae</taxon>
        <taxon>Lecanorales</taxon>
        <taxon>Lecanorineae</taxon>
        <taxon>Parmeliaceae</taxon>
        <taxon>Imshaugia</taxon>
    </lineage>
</organism>
<keyword evidence="1" id="KW-0175">Coiled coil</keyword>
<evidence type="ECO:0000256" key="1">
    <source>
        <dbReference type="SAM" id="Coils"/>
    </source>
</evidence>
<comment type="caution">
    <text evidence="3">The sequence shown here is derived from an EMBL/GenBank/DDBJ whole genome shotgun (WGS) entry which is preliminary data.</text>
</comment>
<keyword evidence="4" id="KW-1185">Reference proteome</keyword>
<dbReference type="Proteomes" id="UP000664534">
    <property type="component" value="Unassembled WGS sequence"/>
</dbReference>